<name>A0A3L7A0M0_9MICO</name>
<dbReference type="InterPro" id="IPR013022">
    <property type="entry name" value="Xyl_isomerase-like_TIM-brl"/>
</dbReference>
<protein>
    <recommendedName>
        <fullName evidence="2">Xylose isomerase-like TIM barrel domain-containing protein</fullName>
    </recommendedName>
</protein>
<proteinExistence type="predicted"/>
<dbReference type="PANTHER" id="PTHR12110:SF41">
    <property type="entry name" value="INOSOSE DEHYDRATASE"/>
    <property type="match status" value="1"/>
</dbReference>
<evidence type="ECO:0000259" key="2">
    <source>
        <dbReference type="Pfam" id="PF01261"/>
    </source>
</evidence>
<organism evidence="3 4">
    <name type="scientific">Mycetocola manganoxydans</name>
    <dbReference type="NCBI Taxonomy" id="699879"/>
    <lineage>
        <taxon>Bacteria</taxon>
        <taxon>Bacillati</taxon>
        <taxon>Actinomycetota</taxon>
        <taxon>Actinomycetes</taxon>
        <taxon>Micrococcales</taxon>
        <taxon>Microbacteriaceae</taxon>
        <taxon>Mycetocola</taxon>
    </lineage>
</organism>
<keyword evidence="4" id="KW-1185">Reference proteome</keyword>
<keyword evidence="1" id="KW-0119">Carbohydrate metabolism</keyword>
<comment type="caution">
    <text evidence="3">The sequence shown here is derived from an EMBL/GenBank/DDBJ whole genome shotgun (WGS) entry which is preliminary data.</text>
</comment>
<evidence type="ECO:0000313" key="4">
    <source>
        <dbReference type="Proteomes" id="UP000270299"/>
    </source>
</evidence>
<dbReference type="Gene3D" id="3.20.20.150">
    <property type="entry name" value="Divalent-metal-dependent TIM barrel enzymes"/>
    <property type="match status" value="1"/>
</dbReference>
<reference evidence="3 4" key="1">
    <citation type="submission" date="2018-10" db="EMBL/GenBank/DDBJ databases">
        <authorList>
            <person name="Li J."/>
        </authorList>
    </citation>
    <scope>NUCLEOTIDE SEQUENCE [LARGE SCALE GENOMIC DNA]</scope>
    <source>
        <strain evidence="3 4">CCTCC AB209002</strain>
    </source>
</reference>
<sequence length="306" mass="32425">MPPAWYRRSVRSTTGWSALPFSRSVRPEYPSTRPCSSGSPVHSPACAEGLGFVTTHASIRAGLCSVTLRGSSADEVIAIAVASGLESIEWGGDVHVPPGDVRTARDVGERTRAAGLEVASLGSYYRCDGDFGPVLSTAEALGAPRVRVWAGTTGSADATAADREHVASQLGNAAAHAADLGLELALEFHRGTLTDTVESTLELLDRSGATNVSCYWQPAIGADDDTALAALAQLAPWLSALHVFSWWPHDERLPLSARESLWTRALDFARALPSVTDALLEFVPGDDLALLPREAAVLRAWLDASE</sequence>
<dbReference type="Proteomes" id="UP000270299">
    <property type="component" value="Unassembled WGS sequence"/>
</dbReference>
<feature type="domain" description="Xylose isomerase-like TIM barrel" evidence="2">
    <location>
        <begin position="78"/>
        <end position="219"/>
    </location>
</feature>
<dbReference type="AlphaFoldDB" id="A0A3L7A0M0"/>
<dbReference type="Pfam" id="PF01261">
    <property type="entry name" value="AP_endonuc_2"/>
    <property type="match status" value="1"/>
</dbReference>
<gene>
    <name evidence="3" type="ORF">D9V29_02145</name>
</gene>
<dbReference type="InterPro" id="IPR050312">
    <property type="entry name" value="IolE/XylAMocC-like"/>
</dbReference>
<dbReference type="EMBL" id="RCUV01000002">
    <property type="protein sequence ID" value="RLP73505.1"/>
    <property type="molecule type" value="Genomic_DNA"/>
</dbReference>
<dbReference type="PANTHER" id="PTHR12110">
    <property type="entry name" value="HYDROXYPYRUVATE ISOMERASE"/>
    <property type="match status" value="1"/>
</dbReference>
<dbReference type="InterPro" id="IPR036237">
    <property type="entry name" value="Xyl_isomerase-like_sf"/>
</dbReference>
<evidence type="ECO:0000313" key="3">
    <source>
        <dbReference type="EMBL" id="RLP73505.1"/>
    </source>
</evidence>
<dbReference type="SUPFAM" id="SSF51658">
    <property type="entry name" value="Xylose isomerase-like"/>
    <property type="match status" value="1"/>
</dbReference>
<dbReference type="OrthoDB" id="9815124at2"/>
<accession>A0A3L7A0M0</accession>
<evidence type="ECO:0000256" key="1">
    <source>
        <dbReference type="ARBA" id="ARBA00023277"/>
    </source>
</evidence>